<dbReference type="AlphaFoldDB" id="A0A183KZZ5"/>
<proteinExistence type="predicted"/>
<dbReference type="Proteomes" id="UP000279833">
    <property type="component" value="Unassembled WGS sequence"/>
</dbReference>
<sequence>MKYSERIQVLQINYVVKFKSLNTIQVRALHNQQMTSQINKIYQLTESNSNLMSKDVIRMVISPNDSTRLNTSVTFPVTQKQLSLLIRPIPSNSDNSIIKLSVNQSFTIQMIIIDKQTGAPVEMINWRNLIWKFTGDICPNSRKPKNIPINSSSSSLLYDSSKTNNNFTWTINGFQLSWVYTYCISANAYLNDSITRQLQYDLPITKLSIYVNPENYTEPTKKVIKPFRFKVNGNYENMLLYVDEFKAAIQSELLMRYPNILFENITLSKGKNIDLLNI</sequence>
<evidence type="ECO:0000313" key="1">
    <source>
        <dbReference type="EMBL" id="VDP72889.1"/>
    </source>
</evidence>
<reference evidence="1 2" key="2">
    <citation type="submission" date="2018-11" db="EMBL/GenBank/DDBJ databases">
        <authorList>
            <consortium name="Pathogen Informatics"/>
        </authorList>
    </citation>
    <scope>NUCLEOTIDE SEQUENCE [LARGE SCALE GENOMIC DNA]</scope>
    <source>
        <strain evidence="1">Dakar</strain>
        <strain evidence="2">Dakar, Senegal</strain>
    </source>
</reference>
<evidence type="ECO:0000313" key="3">
    <source>
        <dbReference type="WBParaSite" id="SCUD_0002064601-mRNA-1"/>
    </source>
</evidence>
<organism evidence="3">
    <name type="scientific">Schistosoma curassoni</name>
    <dbReference type="NCBI Taxonomy" id="6186"/>
    <lineage>
        <taxon>Eukaryota</taxon>
        <taxon>Metazoa</taxon>
        <taxon>Spiralia</taxon>
        <taxon>Lophotrochozoa</taxon>
        <taxon>Platyhelminthes</taxon>
        <taxon>Trematoda</taxon>
        <taxon>Digenea</taxon>
        <taxon>Strigeidida</taxon>
        <taxon>Schistosomatoidea</taxon>
        <taxon>Schistosomatidae</taxon>
        <taxon>Schistosoma</taxon>
    </lineage>
</organism>
<dbReference type="WBParaSite" id="SCUD_0002064601-mRNA-1">
    <property type="protein sequence ID" value="SCUD_0002064601-mRNA-1"/>
    <property type="gene ID" value="SCUD_0002064601"/>
</dbReference>
<dbReference type="EMBL" id="UZAK01044727">
    <property type="protein sequence ID" value="VDP72889.1"/>
    <property type="molecule type" value="Genomic_DNA"/>
</dbReference>
<accession>A0A183KZZ5</accession>
<keyword evidence="2" id="KW-1185">Reference proteome</keyword>
<name>A0A183KZZ5_9TREM</name>
<protein>
    <submittedName>
        <fullName evidence="3">Proximal tail sheath stabilization protein</fullName>
    </submittedName>
</protein>
<evidence type="ECO:0000313" key="2">
    <source>
        <dbReference type="Proteomes" id="UP000279833"/>
    </source>
</evidence>
<reference evidence="3" key="1">
    <citation type="submission" date="2016-06" db="UniProtKB">
        <authorList>
            <consortium name="WormBaseParasite"/>
        </authorList>
    </citation>
    <scope>IDENTIFICATION</scope>
</reference>
<gene>
    <name evidence="1" type="ORF">SCUD_LOCUS20642</name>
</gene>